<protein>
    <recommendedName>
        <fullName evidence="2">DNA-(apurinic or apyrimidinic site) lyase</fullName>
        <ecNumber evidence="2">4.2.99.18</ecNumber>
    </recommendedName>
</protein>
<keyword evidence="7" id="KW-0511">Multifunctional enzyme</keyword>
<dbReference type="GO" id="GO:0008534">
    <property type="term" value="F:oxidized purine nucleobase lesion DNA N-glycosylase activity"/>
    <property type="evidence" value="ECO:0007669"/>
    <property type="project" value="InterPro"/>
</dbReference>
<dbReference type="AlphaFoldDB" id="A0A381XR03"/>
<dbReference type="GO" id="GO:0006284">
    <property type="term" value="P:base-excision repair"/>
    <property type="evidence" value="ECO:0007669"/>
    <property type="project" value="InterPro"/>
</dbReference>
<evidence type="ECO:0000256" key="5">
    <source>
        <dbReference type="ARBA" id="ARBA00023204"/>
    </source>
</evidence>
<dbReference type="GO" id="GO:0006289">
    <property type="term" value="P:nucleotide-excision repair"/>
    <property type="evidence" value="ECO:0007669"/>
    <property type="project" value="InterPro"/>
</dbReference>
<comment type="catalytic activity">
    <reaction evidence="9">
        <text>2'-deoxyribonucleotide-(2'-deoxyribose 5'-phosphate)-2'-deoxyribonucleotide-DNA = a 3'-end 2'-deoxyribonucleotide-(2,3-dehydro-2,3-deoxyribose 5'-phosphate)-DNA + a 5'-end 5'-phospho-2'-deoxyribonucleoside-DNA + H(+)</text>
        <dbReference type="Rhea" id="RHEA:66592"/>
        <dbReference type="Rhea" id="RHEA-COMP:13180"/>
        <dbReference type="Rhea" id="RHEA-COMP:16897"/>
        <dbReference type="Rhea" id="RHEA-COMP:17067"/>
        <dbReference type="ChEBI" id="CHEBI:15378"/>
        <dbReference type="ChEBI" id="CHEBI:136412"/>
        <dbReference type="ChEBI" id="CHEBI:157695"/>
        <dbReference type="ChEBI" id="CHEBI:167181"/>
        <dbReference type="EC" id="4.2.99.18"/>
    </reaction>
</comment>
<evidence type="ECO:0000259" key="10">
    <source>
        <dbReference type="SMART" id="SM00478"/>
    </source>
</evidence>
<dbReference type="PANTHER" id="PTHR10242:SF2">
    <property type="entry name" value="N-GLYCOSYLASE_DNA LYASE"/>
    <property type="match status" value="1"/>
</dbReference>
<keyword evidence="4" id="KW-0378">Hydrolase</keyword>
<dbReference type="InterPro" id="IPR011257">
    <property type="entry name" value="DNA_glycosylase"/>
</dbReference>
<dbReference type="Gene3D" id="3.30.310.260">
    <property type="match status" value="1"/>
</dbReference>
<proteinExistence type="inferred from homology"/>
<organism evidence="11">
    <name type="scientific">marine metagenome</name>
    <dbReference type="NCBI Taxonomy" id="408172"/>
    <lineage>
        <taxon>unclassified sequences</taxon>
        <taxon>metagenomes</taxon>
        <taxon>ecological metagenomes</taxon>
    </lineage>
</organism>
<evidence type="ECO:0000256" key="1">
    <source>
        <dbReference type="ARBA" id="ARBA00010679"/>
    </source>
</evidence>
<dbReference type="EMBL" id="UINC01016073">
    <property type="protein sequence ID" value="SVA67216.1"/>
    <property type="molecule type" value="Genomic_DNA"/>
</dbReference>
<dbReference type="Pfam" id="PF07934">
    <property type="entry name" value="OGG_N"/>
    <property type="match status" value="1"/>
</dbReference>
<dbReference type="GO" id="GO:0003684">
    <property type="term" value="F:damaged DNA binding"/>
    <property type="evidence" value="ECO:0007669"/>
    <property type="project" value="InterPro"/>
</dbReference>
<dbReference type="InterPro" id="IPR023170">
    <property type="entry name" value="HhH_base_excis_C"/>
</dbReference>
<name>A0A381XR03_9ZZZZ</name>
<evidence type="ECO:0000256" key="8">
    <source>
        <dbReference type="ARBA" id="ARBA00023295"/>
    </source>
</evidence>
<keyword evidence="5" id="KW-0234">DNA repair</keyword>
<keyword evidence="8" id="KW-0326">Glycosidase</keyword>
<evidence type="ECO:0000256" key="6">
    <source>
        <dbReference type="ARBA" id="ARBA00023239"/>
    </source>
</evidence>
<comment type="similarity">
    <text evidence="1">Belongs to the type-1 OGG1 family.</text>
</comment>
<dbReference type="GO" id="GO:0140078">
    <property type="term" value="F:class I DNA-(apurinic or apyrimidinic site) endonuclease activity"/>
    <property type="evidence" value="ECO:0007669"/>
    <property type="project" value="UniProtKB-EC"/>
</dbReference>
<feature type="domain" description="HhH-GPD" evidence="10">
    <location>
        <begin position="103"/>
        <end position="274"/>
    </location>
</feature>
<dbReference type="SUPFAM" id="SSF48150">
    <property type="entry name" value="DNA-glycosylase"/>
    <property type="match status" value="1"/>
</dbReference>
<evidence type="ECO:0000256" key="4">
    <source>
        <dbReference type="ARBA" id="ARBA00022801"/>
    </source>
</evidence>
<reference evidence="11" key="1">
    <citation type="submission" date="2018-05" db="EMBL/GenBank/DDBJ databases">
        <authorList>
            <person name="Lanie J.A."/>
            <person name="Ng W.-L."/>
            <person name="Kazmierczak K.M."/>
            <person name="Andrzejewski T.M."/>
            <person name="Davidsen T.M."/>
            <person name="Wayne K.J."/>
            <person name="Tettelin H."/>
            <person name="Glass J.I."/>
            <person name="Rusch D."/>
            <person name="Podicherti R."/>
            <person name="Tsui H.-C.T."/>
            <person name="Winkler M.E."/>
        </authorList>
    </citation>
    <scope>NUCLEOTIDE SEQUENCE</scope>
</reference>
<evidence type="ECO:0000256" key="3">
    <source>
        <dbReference type="ARBA" id="ARBA00022763"/>
    </source>
</evidence>
<dbReference type="CDD" id="cd00056">
    <property type="entry name" value="ENDO3c"/>
    <property type="match status" value="1"/>
</dbReference>
<dbReference type="Gene3D" id="1.10.340.30">
    <property type="entry name" value="Hypothetical protein, domain 2"/>
    <property type="match status" value="1"/>
</dbReference>
<evidence type="ECO:0000256" key="2">
    <source>
        <dbReference type="ARBA" id="ARBA00012720"/>
    </source>
</evidence>
<dbReference type="EC" id="4.2.99.18" evidence="2"/>
<dbReference type="Pfam" id="PF00730">
    <property type="entry name" value="HhH-GPD"/>
    <property type="match status" value="1"/>
</dbReference>
<dbReference type="Gene3D" id="1.10.1670.10">
    <property type="entry name" value="Helix-hairpin-Helix base-excision DNA repair enzymes (C-terminal)"/>
    <property type="match status" value="1"/>
</dbReference>
<keyword evidence="6" id="KW-0456">Lyase</keyword>
<dbReference type="PANTHER" id="PTHR10242">
    <property type="entry name" value="8-OXOGUANINE DNA GLYCOSYLASE"/>
    <property type="match status" value="1"/>
</dbReference>
<dbReference type="InterPro" id="IPR052054">
    <property type="entry name" value="Oxidative_DNA_repair_enzyme"/>
</dbReference>
<dbReference type="InterPro" id="IPR003265">
    <property type="entry name" value="HhH-GPD_domain"/>
</dbReference>
<accession>A0A381XR03</accession>
<dbReference type="SMART" id="SM00478">
    <property type="entry name" value="ENDO3c"/>
    <property type="match status" value="1"/>
</dbReference>
<sequence>MDNSNFHVNVHDTINSGQIFLWENYKDVWFVINGQNVIVMRQNPSEILKLSDETKKFFRNDDDFKEIVRSISRDKIVKNAVKQYPGLRITRQEPFQCYISFIVSANSNIPNIRMGLQKLCRKFGAKTYVEKREFFVFPTPQILARATMSDLLGCGLGYRAKYVKSASHAVVSEEIDFDYLKKTKYQIAKESLLKIPGIGGKVADCILLFSLEKLEAFPLDTWMTKIMQKYYSNKFSIGKNTITKKRYERIHQEVIDYFGNFAGYSQQFLFKMERDLNEKKWL</sequence>
<keyword evidence="3" id="KW-0227">DNA damage</keyword>
<evidence type="ECO:0000256" key="9">
    <source>
        <dbReference type="ARBA" id="ARBA00044632"/>
    </source>
</evidence>
<evidence type="ECO:0000256" key="7">
    <source>
        <dbReference type="ARBA" id="ARBA00023268"/>
    </source>
</evidence>
<dbReference type="InterPro" id="IPR012904">
    <property type="entry name" value="OGG_N"/>
</dbReference>
<dbReference type="SUPFAM" id="SSF55945">
    <property type="entry name" value="TATA-box binding protein-like"/>
    <property type="match status" value="1"/>
</dbReference>
<evidence type="ECO:0000313" key="11">
    <source>
        <dbReference type="EMBL" id="SVA67216.1"/>
    </source>
</evidence>
<gene>
    <name evidence="11" type="ORF">METZ01_LOCUS120070</name>
</gene>